<dbReference type="InterPro" id="IPR000700">
    <property type="entry name" value="PAS-assoc_C"/>
</dbReference>
<dbReference type="OrthoDB" id="9813903at2"/>
<dbReference type="RefSeq" id="WP_099791440.1">
    <property type="nucleotide sequence ID" value="NZ_JBHLYV010000018.1"/>
</dbReference>
<dbReference type="CDD" id="cd00130">
    <property type="entry name" value="PAS"/>
    <property type="match status" value="1"/>
</dbReference>
<feature type="domain" description="EAL" evidence="4">
    <location>
        <begin position="510"/>
        <end position="762"/>
    </location>
</feature>
<dbReference type="EMBL" id="PDOC01000015">
    <property type="protein sequence ID" value="PIL43294.1"/>
    <property type="molecule type" value="Genomic_DNA"/>
</dbReference>
<dbReference type="PROSITE" id="PS50883">
    <property type="entry name" value="EAL"/>
    <property type="match status" value="1"/>
</dbReference>
<dbReference type="InterPro" id="IPR001610">
    <property type="entry name" value="PAC"/>
</dbReference>
<organism evidence="6 7">
    <name type="scientific">Massilia eurypsychrophila</name>
    <dbReference type="NCBI Taxonomy" id="1485217"/>
    <lineage>
        <taxon>Bacteria</taxon>
        <taxon>Pseudomonadati</taxon>
        <taxon>Pseudomonadota</taxon>
        <taxon>Betaproteobacteria</taxon>
        <taxon>Burkholderiales</taxon>
        <taxon>Oxalobacteraceae</taxon>
        <taxon>Telluria group</taxon>
        <taxon>Massilia</taxon>
    </lineage>
</organism>
<dbReference type="SMART" id="SM00086">
    <property type="entry name" value="PAC"/>
    <property type="match status" value="1"/>
</dbReference>
<dbReference type="Pfam" id="PF00563">
    <property type="entry name" value="EAL"/>
    <property type="match status" value="1"/>
</dbReference>
<comment type="caution">
    <text evidence="6">The sequence shown here is derived from an EMBL/GenBank/DDBJ whole genome shotgun (WGS) entry which is preliminary data.</text>
</comment>
<dbReference type="FunFam" id="3.30.70.270:FF:000001">
    <property type="entry name" value="Diguanylate cyclase domain protein"/>
    <property type="match status" value="1"/>
</dbReference>
<dbReference type="Gene3D" id="3.30.70.270">
    <property type="match status" value="1"/>
</dbReference>
<dbReference type="InterPro" id="IPR048437">
    <property type="entry name" value="MASE11"/>
</dbReference>
<feature type="transmembrane region" description="Helical" evidence="1">
    <location>
        <begin position="74"/>
        <end position="98"/>
    </location>
</feature>
<keyword evidence="7" id="KW-1185">Reference proteome</keyword>
<dbReference type="CDD" id="cd01949">
    <property type="entry name" value="GGDEF"/>
    <property type="match status" value="1"/>
</dbReference>
<accession>A0A2G8TBC8</accession>
<dbReference type="SUPFAM" id="SSF141868">
    <property type="entry name" value="EAL domain-like"/>
    <property type="match status" value="1"/>
</dbReference>
<evidence type="ECO:0000259" key="3">
    <source>
        <dbReference type="PROSITE" id="PS50113"/>
    </source>
</evidence>
<feature type="transmembrane region" description="Helical" evidence="1">
    <location>
        <begin position="144"/>
        <end position="170"/>
    </location>
</feature>
<dbReference type="GO" id="GO:0003824">
    <property type="term" value="F:catalytic activity"/>
    <property type="evidence" value="ECO:0007669"/>
    <property type="project" value="UniProtKB-ARBA"/>
</dbReference>
<feature type="domain" description="PAS" evidence="2">
    <location>
        <begin position="230"/>
        <end position="252"/>
    </location>
</feature>
<protein>
    <submittedName>
        <fullName evidence="6">Diguanylate cyclase</fullName>
    </submittedName>
</protein>
<keyword evidence="1" id="KW-0812">Transmembrane</keyword>
<dbReference type="InterPro" id="IPR043128">
    <property type="entry name" value="Rev_trsase/Diguanyl_cyclase"/>
</dbReference>
<evidence type="ECO:0000259" key="4">
    <source>
        <dbReference type="PROSITE" id="PS50883"/>
    </source>
</evidence>
<dbReference type="NCBIfam" id="TIGR00254">
    <property type="entry name" value="GGDEF"/>
    <property type="match status" value="1"/>
</dbReference>
<dbReference type="Pfam" id="PF13426">
    <property type="entry name" value="PAS_9"/>
    <property type="match status" value="1"/>
</dbReference>
<feature type="domain" description="PAC" evidence="3">
    <location>
        <begin position="279"/>
        <end position="331"/>
    </location>
</feature>
<gene>
    <name evidence="6" type="ORF">CR105_19980</name>
</gene>
<dbReference type="InterPro" id="IPR001633">
    <property type="entry name" value="EAL_dom"/>
</dbReference>
<dbReference type="SMART" id="SM00267">
    <property type="entry name" value="GGDEF"/>
    <property type="match status" value="1"/>
</dbReference>
<evidence type="ECO:0000313" key="6">
    <source>
        <dbReference type="EMBL" id="PIL43294.1"/>
    </source>
</evidence>
<dbReference type="Gene3D" id="3.20.20.450">
    <property type="entry name" value="EAL domain"/>
    <property type="match status" value="1"/>
</dbReference>
<dbReference type="Pfam" id="PF20969">
    <property type="entry name" value="MASE11"/>
    <property type="match status" value="1"/>
</dbReference>
<dbReference type="InterPro" id="IPR029787">
    <property type="entry name" value="Nucleotide_cyclase"/>
</dbReference>
<evidence type="ECO:0000313" key="7">
    <source>
        <dbReference type="Proteomes" id="UP000230390"/>
    </source>
</evidence>
<dbReference type="PROSITE" id="PS50113">
    <property type="entry name" value="PAC"/>
    <property type="match status" value="1"/>
</dbReference>
<dbReference type="InterPro" id="IPR035919">
    <property type="entry name" value="EAL_sf"/>
</dbReference>
<reference evidence="6 7" key="1">
    <citation type="submission" date="2017-10" db="EMBL/GenBank/DDBJ databases">
        <title>Massilia psychrophilum sp. nov., a novel purple-pigmented bacterium isolated from Tianshan glacier, Xinjiang Municipality, China.</title>
        <authorList>
            <person name="Wang H."/>
        </authorList>
    </citation>
    <scope>NUCLEOTIDE SEQUENCE [LARGE SCALE GENOMIC DNA]</scope>
    <source>
        <strain evidence="6 7">JCM 30074</strain>
    </source>
</reference>
<evidence type="ECO:0000259" key="5">
    <source>
        <dbReference type="PROSITE" id="PS50887"/>
    </source>
</evidence>
<feature type="transmembrane region" description="Helical" evidence="1">
    <location>
        <begin position="41"/>
        <end position="62"/>
    </location>
</feature>
<dbReference type="PROSITE" id="PS50887">
    <property type="entry name" value="GGDEF"/>
    <property type="match status" value="1"/>
</dbReference>
<dbReference type="PANTHER" id="PTHR44757">
    <property type="entry name" value="DIGUANYLATE CYCLASE DGCP"/>
    <property type="match status" value="1"/>
</dbReference>
<keyword evidence="1" id="KW-0472">Membrane</keyword>
<dbReference type="PANTHER" id="PTHR44757:SF2">
    <property type="entry name" value="BIOFILM ARCHITECTURE MAINTENANCE PROTEIN MBAA"/>
    <property type="match status" value="1"/>
</dbReference>
<dbReference type="InterPro" id="IPR035965">
    <property type="entry name" value="PAS-like_dom_sf"/>
</dbReference>
<dbReference type="Proteomes" id="UP000230390">
    <property type="component" value="Unassembled WGS sequence"/>
</dbReference>
<dbReference type="InterPro" id="IPR000160">
    <property type="entry name" value="GGDEF_dom"/>
</dbReference>
<evidence type="ECO:0000259" key="2">
    <source>
        <dbReference type="PROSITE" id="PS50112"/>
    </source>
</evidence>
<dbReference type="PROSITE" id="PS50112">
    <property type="entry name" value="PAS"/>
    <property type="match status" value="1"/>
</dbReference>
<dbReference type="SMART" id="SM00052">
    <property type="entry name" value="EAL"/>
    <property type="match status" value="1"/>
</dbReference>
<feature type="transmembrane region" description="Helical" evidence="1">
    <location>
        <begin position="12"/>
        <end position="35"/>
    </location>
</feature>
<name>A0A2G8TBC8_9BURK</name>
<dbReference type="SUPFAM" id="SSF55785">
    <property type="entry name" value="PYP-like sensor domain (PAS domain)"/>
    <property type="match status" value="1"/>
</dbReference>
<dbReference type="CDD" id="cd01948">
    <property type="entry name" value="EAL"/>
    <property type="match status" value="1"/>
</dbReference>
<sequence length="780" mass="85485">MDKLDNIAHWRGQIFSSLLTIVLALGTLTAIPSMIQLATEGLWPVVVMDVVALTWLSALWWFKKIPYTIRVLNFLAIIYVIGVGLMMTVGPVSQIYLFSVPLLAATLLGMRSAMLCLGVSALTIFVLSYAGLAKMHMAGMPENGLLPSLMITLNYLFIGAIITASCSILLQRLERSLEDLRMFARSLQRGKDELHTLNAELRLTAAAVARLNDMVVIAKVVKGGGAEQPIIFVNEAFERRTGYQRAEVIGNSWRMLRGADTDPAVIERIGAAVARTEPVTAELMYYTKSGAPYWVEMELVPFADEGGNNTHWVAVGRDITERKKSEGHIHRLAFFDVLTGLPNRRLLMERLDQLLASAQAGAGFGAVMFIDLDHFKYINDARGHAVGDALLRNAAERLSRLVRKGDTVARIGGDEFVVLLAHLGHDKAGASESALVVAEKIRHAITECFQIDGQSYNSSASIGVTLLPKAGQTVHDLLREADTAMYRAKAEGRNGFVFFEATMQAEVERRLTMERDLADAFDNGELAMHLQLQVDSRGVPVGAELLMRWRTADGAIVSPDLFIPVAEESGLIVPLGQWAMRQACHCWQKLSRAGHALPLSVNVSPSQFRQPDFVAQVREILADTGTPADQLIFEVTEGLLIEKLDETIARMHELAALGIRLSIDDFGTGYSSLSYLKRMPLYELKIDRSFIRDTPGDANGTAIVQSIIAMAGHLGLRVVAEGVETRAQAEFLAANGAPGMQGYLFARPMPLPNLIALLHAYPATLALQDLQDLRPVLEPV</sequence>
<evidence type="ECO:0000256" key="1">
    <source>
        <dbReference type="SAM" id="Phobius"/>
    </source>
</evidence>
<dbReference type="AlphaFoldDB" id="A0A2G8TBC8"/>
<proteinExistence type="predicted"/>
<keyword evidence="1" id="KW-1133">Transmembrane helix</keyword>
<dbReference type="NCBIfam" id="TIGR00229">
    <property type="entry name" value="sensory_box"/>
    <property type="match status" value="1"/>
</dbReference>
<dbReference type="InterPro" id="IPR000014">
    <property type="entry name" value="PAS"/>
</dbReference>
<dbReference type="Gene3D" id="3.30.450.20">
    <property type="entry name" value="PAS domain"/>
    <property type="match status" value="1"/>
</dbReference>
<dbReference type="SUPFAM" id="SSF55073">
    <property type="entry name" value="Nucleotide cyclase"/>
    <property type="match status" value="1"/>
</dbReference>
<dbReference type="Pfam" id="PF00990">
    <property type="entry name" value="GGDEF"/>
    <property type="match status" value="1"/>
</dbReference>
<feature type="transmembrane region" description="Helical" evidence="1">
    <location>
        <begin position="110"/>
        <end position="132"/>
    </location>
</feature>
<dbReference type="InterPro" id="IPR052155">
    <property type="entry name" value="Biofilm_reg_signaling"/>
</dbReference>
<feature type="domain" description="GGDEF" evidence="5">
    <location>
        <begin position="363"/>
        <end position="501"/>
    </location>
</feature>